<proteinExistence type="predicted"/>
<evidence type="ECO:0000313" key="2">
    <source>
        <dbReference type="EMBL" id="GME68560.1"/>
    </source>
</evidence>
<dbReference type="Pfam" id="PF13593">
    <property type="entry name" value="SBF_like"/>
    <property type="match status" value="1"/>
</dbReference>
<evidence type="ECO:0000256" key="1">
    <source>
        <dbReference type="SAM" id="MobiDB-lite"/>
    </source>
</evidence>
<feature type="compositionally biased region" description="Basic and acidic residues" evidence="1">
    <location>
        <begin position="105"/>
        <end position="120"/>
    </location>
</feature>
<name>A0A9W6SWL6_CANBO</name>
<feature type="compositionally biased region" description="Low complexity" evidence="1">
    <location>
        <begin position="133"/>
        <end position="153"/>
    </location>
</feature>
<feature type="compositionally biased region" description="Polar residues" evidence="1">
    <location>
        <begin position="154"/>
        <end position="165"/>
    </location>
</feature>
<gene>
    <name evidence="2" type="ORF">Cboi02_000172900</name>
</gene>
<organism evidence="2 3">
    <name type="scientific">Candida boidinii</name>
    <name type="common">Yeast</name>
    <dbReference type="NCBI Taxonomy" id="5477"/>
    <lineage>
        <taxon>Eukaryota</taxon>
        <taxon>Fungi</taxon>
        <taxon>Dikarya</taxon>
        <taxon>Ascomycota</taxon>
        <taxon>Saccharomycotina</taxon>
        <taxon>Pichiomycetes</taxon>
        <taxon>Pichiales</taxon>
        <taxon>Pichiaceae</taxon>
        <taxon>Ogataea</taxon>
        <taxon>Ogataea/Candida clade</taxon>
    </lineage>
</organism>
<accession>A0A9W6SWL6</accession>
<dbReference type="Gene3D" id="1.20.1530.20">
    <property type="match status" value="1"/>
</dbReference>
<feature type="region of interest" description="Disordered" evidence="1">
    <location>
        <begin position="105"/>
        <end position="171"/>
    </location>
</feature>
<sequence length="171" mass="18879">MSFLKVIFADEPDPATKSRLYIWGYKIFLPFYYNREDTVSIMLCGGAKTAALGVSLVSSQYGSDNPHLGELLVPLVLYQAEQVLAANVLTDFMKKWVHEGPEWKAQQAEKELQEAEKLSDEEQDLGSVQHNPNSGSSDSKAADASSSSSNDNSVIVTQQFPQQEKSTSKDN</sequence>
<comment type="caution">
    <text evidence="2">The sequence shown here is derived from an EMBL/GenBank/DDBJ whole genome shotgun (WGS) entry which is preliminary data.</text>
</comment>
<dbReference type="InterPro" id="IPR038770">
    <property type="entry name" value="Na+/solute_symporter_sf"/>
</dbReference>
<keyword evidence="3" id="KW-1185">Reference proteome</keyword>
<dbReference type="AlphaFoldDB" id="A0A9W6SWL6"/>
<evidence type="ECO:0000313" key="3">
    <source>
        <dbReference type="Proteomes" id="UP001165120"/>
    </source>
</evidence>
<dbReference type="Proteomes" id="UP001165120">
    <property type="component" value="Unassembled WGS sequence"/>
</dbReference>
<dbReference type="EMBL" id="BSXN01000440">
    <property type="protein sequence ID" value="GME68560.1"/>
    <property type="molecule type" value="Genomic_DNA"/>
</dbReference>
<protein>
    <submittedName>
        <fullName evidence="2">Unnamed protein product</fullName>
    </submittedName>
</protein>
<dbReference type="InterPro" id="IPR016833">
    <property type="entry name" value="Put_Na-Bile_cotransptr"/>
</dbReference>
<reference evidence="2" key="1">
    <citation type="submission" date="2023-04" db="EMBL/GenBank/DDBJ databases">
        <title>Candida boidinii NBRC 10035.</title>
        <authorList>
            <person name="Ichikawa N."/>
            <person name="Sato H."/>
            <person name="Tonouchi N."/>
        </authorList>
    </citation>
    <scope>NUCLEOTIDE SEQUENCE</scope>
    <source>
        <strain evidence="2">NBRC 10035</strain>
    </source>
</reference>